<dbReference type="EMBL" id="SOHQ01000048">
    <property type="protein sequence ID" value="TFD75103.1"/>
    <property type="molecule type" value="Genomic_DNA"/>
</dbReference>
<dbReference type="CDD" id="cd00093">
    <property type="entry name" value="HTH_XRE"/>
    <property type="match status" value="1"/>
</dbReference>
<organism evidence="1 2">
    <name type="scientific">Cryobacterium psychrophilum</name>
    <dbReference type="NCBI Taxonomy" id="41988"/>
    <lineage>
        <taxon>Bacteria</taxon>
        <taxon>Bacillati</taxon>
        <taxon>Actinomycetota</taxon>
        <taxon>Actinomycetes</taxon>
        <taxon>Micrococcales</taxon>
        <taxon>Microbacteriaceae</taxon>
        <taxon>Cryobacterium</taxon>
    </lineage>
</organism>
<evidence type="ECO:0000313" key="1">
    <source>
        <dbReference type="EMBL" id="TFD75103.1"/>
    </source>
</evidence>
<dbReference type="InterPro" id="IPR010982">
    <property type="entry name" value="Lambda_DNA-bd_dom_sf"/>
</dbReference>
<dbReference type="InterPro" id="IPR001387">
    <property type="entry name" value="Cro/C1-type_HTH"/>
</dbReference>
<proteinExistence type="predicted"/>
<sequence length="89" mass="9903">MAARGEVKGPEGLGRMLQQGRLVSGLTQRDLAERLETDQKYIWGLESGRNTIVLERIFAIMRETGVHMYMEVDTGAGEPVQNGEDEPRG</sequence>
<dbReference type="Gene3D" id="1.10.260.40">
    <property type="entry name" value="lambda repressor-like DNA-binding domains"/>
    <property type="match status" value="1"/>
</dbReference>
<dbReference type="Pfam" id="PF13560">
    <property type="entry name" value="HTH_31"/>
    <property type="match status" value="1"/>
</dbReference>
<gene>
    <name evidence="1" type="ORF">E3T53_16685</name>
</gene>
<dbReference type="SUPFAM" id="SSF47413">
    <property type="entry name" value="lambda repressor-like DNA-binding domains"/>
    <property type="match status" value="1"/>
</dbReference>
<protein>
    <submittedName>
        <fullName evidence="1">XRE family transcriptional regulator</fullName>
    </submittedName>
</protein>
<dbReference type="Proteomes" id="UP000298218">
    <property type="component" value="Unassembled WGS sequence"/>
</dbReference>
<dbReference type="GO" id="GO:0003677">
    <property type="term" value="F:DNA binding"/>
    <property type="evidence" value="ECO:0007669"/>
    <property type="project" value="InterPro"/>
</dbReference>
<dbReference type="AlphaFoldDB" id="A0A4Y8KLB0"/>
<dbReference type="RefSeq" id="WP_134171489.1">
    <property type="nucleotide sequence ID" value="NZ_SODI01000001.1"/>
</dbReference>
<name>A0A4Y8KLB0_9MICO</name>
<dbReference type="PROSITE" id="PS50943">
    <property type="entry name" value="HTH_CROC1"/>
    <property type="match status" value="1"/>
</dbReference>
<accession>A0A4Y8KLB0</accession>
<dbReference type="OrthoDB" id="3255837at2"/>
<reference evidence="1 2" key="1">
    <citation type="submission" date="2019-03" db="EMBL/GenBank/DDBJ databases">
        <title>Genomics of glacier-inhabiting Cryobacterium strains.</title>
        <authorList>
            <person name="Liu Q."/>
            <person name="Xin Y.-H."/>
        </authorList>
    </citation>
    <scope>NUCLEOTIDE SEQUENCE [LARGE SCALE GENOMIC DNA]</scope>
    <source>
        <strain evidence="1 2">CGMCC 1.4292</strain>
    </source>
</reference>
<evidence type="ECO:0000313" key="2">
    <source>
        <dbReference type="Proteomes" id="UP000298218"/>
    </source>
</evidence>
<keyword evidence="2" id="KW-1185">Reference proteome</keyword>
<comment type="caution">
    <text evidence="1">The sequence shown here is derived from an EMBL/GenBank/DDBJ whole genome shotgun (WGS) entry which is preliminary data.</text>
</comment>